<feature type="domain" description="Tetrapyrrole biosynthesis uroporphyrinogen III synthase" evidence="1">
    <location>
        <begin position="27"/>
        <end position="217"/>
    </location>
</feature>
<gene>
    <name evidence="2" type="ORF">SAMN04488092_1154</name>
</gene>
<dbReference type="CDD" id="cd06578">
    <property type="entry name" value="HemD"/>
    <property type="match status" value="1"/>
</dbReference>
<dbReference type="AlphaFoldDB" id="A0A1H9JGM9"/>
<dbReference type="Proteomes" id="UP000198634">
    <property type="component" value="Unassembled WGS sequence"/>
</dbReference>
<dbReference type="GO" id="GO:0033014">
    <property type="term" value="P:tetrapyrrole biosynthetic process"/>
    <property type="evidence" value="ECO:0007669"/>
    <property type="project" value="InterPro"/>
</dbReference>
<dbReference type="InterPro" id="IPR036108">
    <property type="entry name" value="4pyrrol_syn_uPrphyn_synt_sf"/>
</dbReference>
<accession>A0A1H9JGM9</accession>
<name>A0A1H9JGM9_9RHOB</name>
<evidence type="ECO:0000313" key="3">
    <source>
        <dbReference type="Proteomes" id="UP000198634"/>
    </source>
</evidence>
<dbReference type="InterPro" id="IPR003754">
    <property type="entry name" value="4pyrrol_synth_uPrphyn_synth"/>
</dbReference>
<sequence length="232" mass="24044">MAVTILLTRPEEDAARFAEAVRARLGAGVRIILSPVMRIVQGGDVPDAERLIFTSRHAVTAAGPGRGRRCYAVGEATGRAAQAAGFDVISAGGDAEALIRRILADGEVGPLLHLRGEHALGEIAGRLTAAGCETHEAVVYRQVETPLSEQAKMALKGENPVIVPLFSPRSARLFGAGHLGHAPVLVAAMSEQVAGALAGVPLAGLEVARTPDAEAMLDAVERLMAAATRLEG</sequence>
<dbReference type="OrthoDB" id="7204250at2"/>
<evidence type="ECO:0000313" key="2">
    <source>
        <dbReference type="EMBL" id="SEQ86074.1"/>
    </source>
</evidence>
<keyword evidence="3" id="KW-1185">Reference proteome</keyword>
<proteinExistence type="predicted"/>
<protein>
    <submittedName>
        <fullName evidence="2">Uroporphyrinogen-III synthase</fullName>
    </submittedName>
</protein>
<dbReference type="EMBL" id="FOEP01000015">
    <property type="protein sequence ID" value="SEQ86074.1"/>
    <property type="molecule type" value="Genomic_DNA"/>
</dbReference>
<dbReference type="RefSeq" id="WP_090270856.1">
    <property type="nucleotide sequence ID" value="NZ_FOEP01000015.1"/>
</dbReference>
<reference evidence="2 3" key="1">
    <citation type="submission" date="2016-10" db="EMBL/GenBank/DDBJ databases">
        <authorList>
            <person name="de Groot N.N."/>
        </authorList>
    </citation>
    <scope>NUCLEOTIDE SEQUENCE [LARGE SCALE GENOMIC DNA]</scope>
    <source>
        <strain evidence="2 3">DSM 22007</strain>
    </source>
</reference>
<dbReference type="STRING" id="657014.SAMN04488092_1154"/>
<dbReference type="GO" id="GO:0004852">
    <property type="term" value="F:uroporphyrinogen-III synthase activity"/>
    <property type="evidence" value="ECO:0007669"/>
    <property type="project" value="InterPro"/>
</dbReference>
<dbReference type="Pfam" id="PF02602">
    <property type="entry name" value="HEM4"/>
    <property type="match status" value="1"/>
</dbReference>
<dbReference type="SUPFAM" id="SSF69618">
    <property type="entry name" value="HemD-like"/>
    <property type="match status" value="1"/>
</dbReference>
<organism evidence="2 3">
    <name type="scientific">Thalassovita taeanensis</name>
    <dbReference type="NCBI Taxonomy" id="657014"/>
    <lineage>
        <taxon>Bacteria</taxon>
        <taxon>Pseudomonadati</taxon>
        <taxon>Pseudomonadota</taxon>
        <taxon>Alphaproteobacteria</taxon>
        <taxon>Rhodobacterales</taxon>
        <taxon>Roseobacteraceae</taxon>
        <taxon>Thalassovita</taxon>
    </lineage>
</organism>
<evidence type="ECO:0000259" key="1">
    <source>
        <dbReference type="Pfam" id="PF02602"/>
    </source>
</evidence>
<dbReference type="Gene3D" id="3.40.50.10090">
    <property type="match status" value="2"/>
</dbReference>